<keyword evidence="5 9" id="KW-1133">Transmembrane helix</keyword>
<dbReference type="InterPro" id="IPR013836">
    <property type="entry name" value="CD34/Podocalyxin"/>
</dbReference>
<dbReference type="OrthoDB" id="8945512at2759"/>
<dbReference type="Pfam" id="PF06365">
    <property type="entry name" value="CD34_antigen"/>
    <property type="match status" value="1"/>
</dbReference>
<dbReference type="PANTHER" id="PTHR16677:SF1">
    <property type="entry name" value="HEMATOPOIETIC PROGENITOR CELL ANTIGEN CD34"/>
    <property type="match status" value="1"/>
</dbReference>
<evidence type="ECO:0000256" key="3">
    <source>
        <dbReference type="ARBA" id="ARBA00022729"/>
    </source>
</evidence>
<evidence type="ECO:0000256" key="5">
    <source>
        <dbReference type="ARBA" id="ARBA00022989"/>
    </source>
</evidence>
<dbReference type="RefSeq" id="XP_006834262.1">
    <property type="nucleotide sequence ID" value="XM_006834199.1"/>
</dbReference>
<feature type="transmembrane region" description="Helical" evidence="9">
    <location>
        <begin position="216"/>
        <end position="237"/>
    </location>
</feature>
<proteinExistence type="predicted"/>
<reference evidence="11" key="1">
    <citation type="submission" date="2025-08" db="UniProtKB">
        <authorList>
            <consortium name="RefSeq"/>
        </authorList>
    </citation>
    <scope>IDENTIFICATION</scope>
    <source>
        <tissue evidence="11">Spleen</tissue>
    </source>
</reference>
<dbReference type="PANTHER" id="PTHR16677">
    <property type="entry name" value="HEMATOPOIETIC PROGENITOR CELL ANTIGEN CD34"/>
    <property type="match status" value="1"/>
</dbReference>
<keyword evidence="10" id="KW-1185">Reference proteome</keyword>
<dbReference type="GO" id="GO:0005886">
    <property type="term" value="C:plasma membrane"/>
    <property type="evidence" value="ECO:0007669"/>
    <property type="project" value="UniProtKB-ARBA"/>
</dbReference>
<evidence type="ECO:0000256" key="6">
    <source>
        <dbReference type="ARBA" id="ARBA00023136"/>
    </source>
</evidence>
<keyword evidence="6 9" id="KW-0472">Membrane</keyword>
<dbReference type="GeneID" id="102833713"/>
<dbReference type="Proteomes" id="UP000504623">
    <property type="component" value="Unplaced"/>
</dbReference>
<keyword evidence="4" id="KW-0130">Cell adhesion</keyword>
<organism evidence="10 11">
    <name type="scientific">Chrysochloris asiatica</name>
    <name type="common">Cape golden mole</name>
    <dbReference type="NCBI Taxonomy" id="185453"/>
    <lineage>
        <taxon>Eukaryota</taxon>
        <taxon>Metazoa</taxon>
        <taxon>Chordata</taxon>
        <taxon>Craniata</taxon>
        <taxon>Vertebrata</taxon>
        <taxon>Euteleostomi</taxon>
        <taxon>Mammalia</taxon>
        <taxon>Eutheria</taxon>
        <taxon>Afrotheria</taxon>
        <taxon>Chrysochloridae</taxon>
        <taxon>Chrysochlorinae</taxon>
        <taxon>Chrysochloris</taxon>
    </lineage>
</organism>
<dbReference type="InterPro" id="IPR008083">
    <property type="entry name" value="CD34"/>
</dbReference>
<evidence type="ECO:0000256" key="1">
    <source>
        <dbReference type="ARBA" id="ARBA00004479"/>
    </source>
</evidence>
<accession>A0A9B0T941</accession>
<evidence type="ECO:0000256" key="4">
    <source>
        <dbReference type="ARBA" id="ARBA00022889"/>
    </source>
</evidence>
<evidence type="ECO:0000313" key="11">
    <source>
        <dbReference type="RefSeq" id="XP_006834262.1"/>
    </source>
</evidence>
<dbReference type="GO" id="GO:0007160">
    <property type="term" value="P:cell-matrix adhesion"/>
    <property type="evidence" value="ECO:0007669"/>
    <property type="project" value="TreeGrafter"/>
</dbReference>
<name>A0A9B0T941_CHRAS</name>
<comment type="subcellular location">
    <subcellularLocation>
        <location evidence="1">Membrane</location>
        <topology evidence="1">Single-pass type I membrane protein</topology>
    </subcellularLocation>
</comment>
<evidence type="ECO:0000256" key="8">
    <source>
        <dbReference type="SAM" id="MobiDB-lite"/>
    </source>
</evidence>
<evidence type="ECO:0000256" key="7">
    <source>
        <dbReference type="ARBA" id="ARBA00023180"/>
    </source>
</evidence>
<feature type="compositionally biased region" description="Polar residues" evidence="8">
    <location>
        <begin position="281"/>
        <end position="299"/>
    </location>
</feature>
<keyword evidence="7" id="KW-0325">Glycoprotein</keyword>
<dbReference type="CTD" id="947"/>
<sequence length="310" mass="33190">MYLHAHICVWSVPESTVNFTSTSGTTVIPGTINSSTQSQTSLAFIVSTTPTNFSTSEKTLEASTFPGNVSEASSNSTIPVTSHTESSYTSSPLIPFTAKGEIKCLEIKEVKLTQGICLEQNETSMCEDFKKDKGDGLIQLLCKKEHAETGAGVCSLLLTQSEIKPQCLMLVLANGTELSSKLQFMEKHQSDLGKLGIHSFTEESVGNHQRYSRKTLIALVTSGVLLAILGTTGYFLMNRRSWSPTGERLGEDPYYTESGGGQGYSSGLGASSEAQGKASVNRGSQENGTGQATSRNGHSTRQHVVADTEL</sequence>
<evidence type="ECO:0000256" key="2">
    <source>
        <dbReference type="ARBA" id="ARBA00022692"/>
    </source>
</evidence>
<dbReference type="PRINTS" id="PR01700">
    <property type="entry name" value="CD34ANTIGEN"/>
</dbReference>
<gene>
    <name evidence="11" type="primary">CD34</name>
</gene>
<feature type="region of interest" description="Disordered" evidence="8">
    <location>
        <begin position="246"/>
        <end position="310"/>
    </location>
</feature>
<protein>
    <submittedName>
        <fullName evidence="11">Hematopoietic progenitor cell antigen CD34</fullName>
    </submittedName>
</protein>
<evidence type="ECO:0000313" key="10">
    <source>
        <dbReference type="Proteomes" id="UP000504623"/>
    </source>
</evidence>
<dbReference type="AlphaFoldDB" id="A0A9B0T941"/>
<evidence type="ECO:0000256" key="9">
    <source>
        <dbReference type="SAM" id="Phobius"/>
    </source>
</evidence>
<keyword evidence="2 9" id="KW-0812">Transmembrane</keyword>
<keyword evidence="3" id="KW-0732">Signal</keyword>
<feature type="region of interest" description="Disordered" evidence="8">
    <location>
        <begin position="64"/>
        <end position="83"/>
    </location>
</feature>